<dbReference type="InterPro" id="IPR043313">
    <property type="entry name" value="LRMDA"/>
</dbReference>
<dbReference type="Proteomes" id="UP001516400">
    <property type="component" value="Unassembled WGS sequence"/>
</dbReference>
<reference evidence="1 2" key="1">
    <citation type="journal article" date="2021" name="BMC Biol.">
        <title>Horizontally acquired antibacterial genes associated with adaptive radiation of ladybird beetles.</title>
        <authorList>
            <person name="Li H.S."/>
            <person name="Tang X.F."/>
            <person name="Huang Y.H."/>
            <person name="Xu Z.Y."/>
            <person name="Chen M.L."/>
            <person name="Du X.Y."/>
            <person name="Qiu B.Y."/>
            <person name="Chen P.T."/>
            <person name="Zhang W."/>
            <person name="Slipinski A."/>
            <person name="Escalona H.E."/>
            <person name="Waterhouse R.M."/>
            <person name="Zwick A."/>
            <person name="Pang H."/>
        </authorList>
    </citation>
    <scope>NUCLEOTIDE SEQUENCE [LARGE SCALE GENOMIC DNA]</scope>
    <source>
        <strain evidence="1">SYSU2018</strain>
    </source>
</reference>
<dbReference type="SUPFAM" id="SSF52058">
    <property type="entry name" value="L domain-like"/>
    <property type="match status" value="1"/>
</dbReference>
<dbReference type="InterPro" id="IPR001611">
    <property type="entry name" value="Leu-rich_rpt"/>
</dbReference>
<dbReference type="AlphaFoldDB" id="A0ABD2NFI2"/>
<proteinExistence type="predicted"/>
<accession>A0ABD2NFI2</accession>
<dbReference type="InterPro" id="IPR032675">
    <property type="entry name" value="LRR_dom_sf"/>
</dbReference>
<dbReference type="PROSITE" id="PS51450">
    <property type="entry name" value="LRR"/>
    <property type="match status" value="1"/>
</dbReference>
<protein>
    <recommendedName>
        <fullName evidence="3">Leucine-rich repeat-containing protein</fullName>
    </recommendedName>
</protein>
<keyword evidence="2" id="KW-1185">Reference proteome</keyword>
<dbReference type="Gene3D" id="3.80.10.10">
    <property type="entry name" value="Ribonuclease Inhibitor"/>
    <property type="match status" value="1"/>
</dbReference>
<gene>
    <name evidence="1" type="ORF">HHI36_012650</name>
</gene>
<dbReference type="PANTHER" id="PTHR46282">
    <property type="entry name" value="LEUCINE-RICH MELANOCYTE DIFFERENTIATION-ASSOCIATED PROTEIN"/>
    <property type="match status" value="1"/>
</dbReference>
<evidence type="ECO:0008006" key="3">
    <source>
        <dbReference type="Google" id="ProtNLM"/>
    </source>
</evidence>
<organism evidence="1 2">
    <name type="scientific">Cryptolaemus montrouzieri</name>
    <dbReference type="NCBI Taxonomy" id="559131"/>
    <lineage>
        <taxon>Eukaryota</taxon>
        <taxon>Metazoa</taxon>
        <taxon>Ecdysozoa</taxon>
        <taxon>Arthropoda</taxon>
        <taxon>Hexapoda</taxon>
        <taxon>Insecta</taxon>
        <taxon>Pterygota</taxon>
        <taxon>Neoptera</taxon>
        <taxon>Endopterygota</taxon>
        <taxon>Coleoptera</taxon>
        <taxon>Polyphaga</taxon>
        <taxon>Cucujiformia</taxon>
        <taxon>Coccinelloidea</taxon>
        <taxon>Coccinellidae</taxon>
        <taxon>Scymninae</taxon>
        <taxon>Scymnini</taxon>
        <taxon>Cryptolaemus</taxon>
    </lineage>
</organism>
<name>A0ABD2NFI2_9CUCU</name>
<dbReference type="Pfam" id="PF14580">
    <property type="entry name" value="LRR_9"/>
    <property type="match status" value="1"/>
</dbReference>
<comment type="caution">
    <text evidence="1">The sequence shown here is derived from an EMBL/GenBank/DDBJ whole genome shotgun (WGS) entry which is preliminary data.</text>
</comment>
<evidence type="ECO:0000313" key="1">
    <source>
        <dbReference type="EMBL" id="KAL3277300.1"/>
    </source>
</evidence>
<sequence>MEPQLSYYYEAVASGSVYEVYDLKKLPAILNVQDAVEEINMSALNDYVLGNSLDNNIDKIRQEDAILHTLSLAYENLHTIPKIIVDELSNNIHILDISHNKIDDLSFLQEMKNLSSLICDHNEISSRTEIPYSPNLELLWLNHCKITELYPWCRKLRISCPNLRFLSLMGNPAIPSYIRGTEFDDYMQYRLFMISSFPHLIHLDEKRVTSNERIEAERLYQRPLYEKLIPVANSYLRKTTEKIGEILSSTPTEFNIIPKSNRII</sequence>
<dbReference type="EMBL" id="JABFTP020000103">
    <property type="protein sequence ID" value="KAL3277300.1"/>
    <property type="molecule type" value="Genomic_DNA"/>
</dbReference>
<evidence type="ECO:0000313" key="2">
    <source>
        <dbReference type="Proteomes" id="UP001516400"/>
    </source>
</evidence>
<dbReference type="PANTHER" id="PTHR46282:SF1">
    <property type="entry name" value="LEUCINE-RICH REPEAT-CONTAINING PROTEIN 72-LIKE"/>
    <property type="match status" value="1"/>
</dbReference>